<dbReference type="EMBL" id="CP032829">
    <property type="protein sequence ID" value="AYJ86385.1"/>
    <property type="molecule type" value="Genomic_DNA"/>
</dbReference>
<keyword evidence="3" id="KW-0808">Transferase</keyword>
<dbReference type="PRINTS" id="PR00507">
    <property type="entry name" value="N12N6MTFRASE"/>
</dbReference>
<dbReference type="KEGG" id="spha:D3Y57_10950"/>
<dbReference type="InterPro" id="IPR029063">
    <property type="entry name" value="SAM-dependent_MTases_sf"/>
</dbReference>
<keyword evidence="6" id="KW-1185">Reference proteome</keyword>
<gene>
    <name evidence="5" type="ORF">D3Y57_10950</name>
</gene>
<evidence type="ECO:0000256" key="1">
    <source>
        <dbReference type="ARBA" id="ARBA00011900"/>
    </source>
</evidence>
<protein>
    <recommendedName>
        <fullName evidence="1">site-specific DNA-methyltransferase (adenine-specific)</fullName>
        <ecNumber evidence="1">2.1.1.72</ecNumber>
    </recommendedName>
</protein>
<sequence length="735" mass="80209">MSAPLPLEQQLLLPAERRLEAFVQTRRMGGVAERRIQAIEAVAARLGGFDLLEYHAAFGIDTIEPWEALDDTAGAILDLIKNAPMHPSLALAALARERLSTQDQRKAGAHYTDFRLAAFLGGKVAALNRDRRPVIDPAAGSGILLVATAVATCGSDRKETARFLADRVVAADLSAEALRGARLSLASLTGDLGAVRSMTSAWYVGDSLLRPADEWLAGAPTGFGSVIGNPPWEKLKVHRHEEALANGQVRHYGAAHTVGETPDLFRRQDEVREYARSVAGRMQVGGGEVDLFAGFTQLMMELAEGGGMAALLPAGLIRSRGTEELRRRLLDRYDRVGITIFDNRARFFAIDTRFKFLAVTGEARTGRRVAGRIALEHGIGLDDRCSVGETTEVPVTTLRGLRPDMTVPEVKDAAEWRLYLKMAKRGVDWQTPGDVWYPEFCREVDMTRERRHFLEQRAKNTLPLVEGRMVHQHRFGAKSYVHGTGRKAIWDAAPLGSASVRPQFWIDPVHLSGASRTRARTVRAAFCDIAGQTNERSMLAAVVPAGAACGNKVPTVLFPNSPGEDALHLWCGMVNSMAFDWLLRRVLTTTVNYFLLQSVPLPPITPGSLPARRIIDAAKRIVAADVSGSADAPSIIATARRDIDLICLRAYGLDGNDLELIARDFPSIDRSQPALPGERRSTVTVDFLLAALPGRQRVRAGQRNAEAERIGAVAYVPSQVELDREASSANHTAQS</sequence>
<keyword evidence="2" id="KW-0489">Methyltransferase</keyword>
<dbReference type="GO" id="GO:0004519">
    <property type="term" value="F:endonuclease activity"/>
    <property type="evidence" value="ECO:0007669"/>
    <property type="project" value="UniProtKB-KW"/>
</dbReference>
<evidence type="ECO:0000256" key="3">
    <source>
        <dbReference type="ARBA" id="ARBA00022679"/>
    </source>
</evidence>
<name>A0A494TMS1_SPHPE</name>
<keyword evidence="5" id="KW-0255">Endonuclease</keyword>
<dbReference type="AlphaFoldDB" id="A0A494TMS1"/>
<dbReference type="PANTHER" id="PTHR33841">
    <property type="entry name" value="DNA METHYLTRANSFERASE YEEA-RELATED"/>
    <property type="match status" value="1"/>
</dbReference>
<dbReference type="RefSeq" id="WP_121153010.1">
    <property type="nucleotide sequence ID" value="NZ_CP032829.1"/>
</dbReference>
<keyword evidence="5" id="KW-0540">Nuclease</keyword>
<organism evidence="5 6">
    <name type="scientific">Sphingomonas paeninsulae</name>
    <dbReference type="NCBI Taxonomy" id="2319844"/>
    <lineage>
        <taxon>Bacteria</taxon>
        <taxon>Pseudomonadati</taxon>
        <taxon>Pseudomonadota</taxon>
        <taxon>Alphaproteobacteria</taxon>
        <taxon>Sphingomonadales</taxon>
        <taxon>Sphingomonadaceae</taxon>
        <taxon>Sphingomonas</taxon>
    </lineage>
</organism>
<proteinExistence type="predicted"/>
<dbReference type="SUPFAM" id="SSF53335">
    <property type="entry name" value="S-adenosyl-L-methionine-dependent methyltransferases"/>
    <property type="match status" value="1"/>
</dbReference>
<evidence type="ECO:0000256" key="4">
    <source>
        <dbReference type="ARBA" id="ARBA00047942"/>
    </source>
</evidence>
<dbReference type="GO" id="GO:0009007">
    <property type="term" value="F:site-specific DNA-methyltransferase (adenine-specific) activity"/>
    <property type="evidence" value="ECO:0007669"/>
    <property type="project" value="UniProtKB-EC"/>
</dbReference>
<dbReference type="EC" id="2.1.1.72" evidence="1"/>
<evidence type="ECO:0000313" key="5">
    <source>
        <dbReference type="EMBL" id="AYJ86385.1"/>
    </source>
</evidence>
<keyword evidence="5" id="KW-0378">Hydrolase</keyword>
<evidence type="ECO:0000256" key="2">
    <source>
        <dbReference type="ARBA" id="ARBA00022603"/>
    </source>
</evidence>
<evidence type="ECO:0000313" key="6">
    <source>
        <dbReference type="Proteomes" id="UP000276254"/>
    </source>
</evidence>
<accession>A0A494TMS1</accession>
<dbReference type="Gene3D" id="3.40.50.150">
    <property type="entry name" value="Vaccinia Virus protein VP39"/>
    <property type="match status" value="1"/>
</dbReference>
<dbReference type="PANTHER" id="PTHR33841:SF1">
    <property type="entry name" value="DNA METHYLTRANSFERASE A"/>
    <property type="match status" value="1"/>
</dbReference>
<dbReference type="Proteomes" id="UP000276254">
    <property type="component" value="Chromosome"/>
</dbReference>
<reference evidence="5 6" key="1">
    <citation type="submission" date="2018-09" db="EMBL/GenBank/DDBJ databases">
        <title>Sphingomonas peninsula sp. nov., isolated from fildes peninsula, Antarctic soil.</title>
        <authorList>
            <person name="Yingchao G."/>
        </authorList>
    </citation>
    <scope>NUCLEOTIDE SEQUENCE [LARGE SCALE GENOMIC DNA]</scope>
    <source>
        <strain evidence="5 6">YZ-8</strain>
    </source>
</reference>
<dbReference type="REBASE" id="275537">
    <property type="entry name" value="SspYZ8ORF10950P"/>
</dbReference>
<dbReference type="InterPro" id="IPR050953">
    <property type="entry name" value="N4_N6_ade-DNA_methylase"/>
</dbReference>
<dbReference type="OrthoDB" id="9806213at2"/>
<dbReference type="GO" id="GO:0032259">
    <property type="term" value="P:methylation"/>
    <property type="evidence" value="ECO:0007669"/>
    <property type="project" value="UniProtKB-KW"/>
</dbReference>
<comment type="catalytic activity">
    <reaction evidence="4">
        <text>a 2'-deoxyadenosine in DNA + S-adenosyl-L-methionine = an N(6)-methyl-2'-deoxyadenosine in DNA + S-adenosyl-L-homocysteine + H(+)</text>
        <dbReference type="Rhea" id="RHEA:15197"/>
        <dbReference type="Rhea" id="RHEA-COMP:12418"/>
        <dbReference type="Rhea" id="RHEA-COMP:12419"/>
        <dbReference type="ChEBI" id="CHEBI:15378"/>
        <dbReference type="ChEBI" id="CHEBI:57856"/>
        <dbReference type="ChEBI" id="CHEBI:59789"/>
        <dbReference type="ChEBI" id="CHEBI:90615"/>
        <dbReference type="ChEBI" id="CHEBI:90616"/>
        <dbReference type="EC" id="2.1.1.72"/>
    </reaction>
</comment>